<feature type="region of interest" description="Disordered" evidence="1">
    <location>
        <begin position="54"/>
        <end position="83"/>
    </location>
</feature>
<dbReference type="KEGG" id="llu:AKJ09_03729"/>
<proteinExistence type="predicted"/>
<keyword evidence="3" id="KW-1185">Reference proteome</keyword>
<dbReference type="EMBL" id="CP012333">
    <property type="protein sequence ID" value="AKU97065.1"/>
    <property type="molecule type" value="Genomic_DNA"/>
</dbReference>
<evidence type="ECO:0000256" key="1">
    <source>
        <dbReference type="SAM" id="MobiDB-lite"/>
    </source>
</evidence>
<gene>
    <name evidence="2" type="ORF">AKJ09_03729</name>
</gene>
<dbReference type="Proteomes" id="UP000064967">
    <property type="component" value="Chromosome"/>
</dbReference>
<evidence type="ECO:0000313" key="2">
    <source>
        <dbReference type="EMBL" id="AKU97065.1"/>
    </source>
</evidence>
<accession>A0A0K1PU55</accession>
<protein>
    <submittedName>
        <fullName evidence="2">Uncharacterized protein</fullName>
    </submittedName>
</protein>
<name>A0A0K1PU55_9BACT</name>
<reference evidence="2 3" key="1">
    <citation type="submission" date="2015-08" db="EMBL/GenBank/DDBJ databases">
        <authorList>
            <person name="Babu N.S."/>
            <person name="Beckwith C.J."/>
            <person name="Beseler K.G."/>
            <person name="Brison A."/>
            <person name="Carone J.V."/>
            <person name="Caskin T.P."/>
            <person name="Diamond M."/>
            <person name="Durham M.E."/>
            <person name="Foxe J.M."/>
            <person name="Go M."/>
            <person name="Henderson B.A."/>
            <person name="Jones I.B."/>
            <person name="McGettigan J.A."/>
            <person name="Micheletti S.J."/>
            <person name="Nasrallah M.E."/>
            <person name="Ortiz D."/>
            <person name="Piller C.R."/>
            <person name="Privatt S.R."/>
            <person name="Schneider S.L."/>
            <person name="Sharp S."/>
            <person name="Smith T.C."/>
            <person name="Stanton J.D."/>
            <person name="Ullery H.E."/>
            <person name="Wilson R.J."/>
            <person name="Serrano M.G."/>
            <person name="Buck G."/>
            <person name="Lee V."/>
            <person name="Wang Y."/>
            <person name="Carvalho R."/>
            <person name="Voegtly L."/>
            <person name="Shi R."/>
            <person name="Duckworth R."/>
            <person name="Johnson A."/>
            <person name="Loviza R."/>
            <person name="Walstead R."/>
            <person name="Shah Z."/>
            <person name="Kiflezghi M."/>
            <person name="Wade K."/>
            <person name="Ball S.L."/>
            <person name="Bradley K.W."/>
            <person name="Asai D.J."/>
            <person name="Bowman C.A."/>
            <person name="Russell D.A."/>
            <person name="Pope W.H."/>
            <person name="Jacobs-Sera D."/>
            <person name="Hendrix R.W."/>
            <person name="Hatfull G.F."/>
        </authorList>
    </citation>
    <scope>NUCLEOTIDE SEQUENCE [LARGE SCALE GENOMIC DNA]</scope>
    <source>
        <strain evidence="2 3">DSM 27648</strain>
    </source>
</reference>
<evidence type="ECO:0000313" key="3">
    <source>
        <dbReference type="Proteomes" id="UP000064967"/>
    </source>
</evidence>
<dbReference type="AlphaFoldDB" id="A0A0K1PU55"/>
<organism evidence="2 3">
    <name type="scientific">Labilithrix luteola</name>
    <dbReference type="NCBI Taxonomy" id="1391654"/>
    <lineage>
        <taxon>Bacteria</taxon>
        <taxon>Pseudomonadati</taxon>
        <taxon>Myxococcota</taxon>
        <taxon>Polyangia</taxon>
        <taxon>Polyangiales</taxon>
        <taxon>Labilitrichaceae</taxon>
        <taxon>Labilithrix</taxon>
    </lineage>
</organism>
<sequence length="83" mass="9516">MRVLGGLLYAASPRLRWSQLLRRTFDVDVDVETCPNCKAASEFSRPSRRRRRWHSSLPRVGLSTEPPRLHRARDPTTLDGDAT</sequence>